<dbReference type="AlphaFoldDB" id="A0A7M2YTI3"/>
<reference evidence="3" key="2">
    <citation type="journal article" date="2019" name="MicrobiologyOpen">
        <title>High-quality draft genome sequence of Gaiella occulta isolated from a 150 meter deep mineral water borehole and comparison with the genome sequences of other deep-branching lineages of the phylum Actinobacteria.</title>
        <authorList>
            <person name="Severino R."/>
            <person name="Froufe H.J.C."/>
            <person name="Barroso C."/>
            <person name="Albuquerque L."/>
            <person name="Lobo-da-Cunha A."/>
            <person name="da Costa M.S."/>
            <person name="Egas C."/>
        </authorList>
    </citation>
    <scope>NUCLEOTIDE SEQUENCE [LARGE SCALE GENOMIC DNA]</scope>
    <source>
        <strain evidence="3">F2-233</strain>
    </source>
</reference>
<evidence type="ECO:0000256" key="1">
    <source>
        <dbReference type="SAM" id="Coils"/>
    </source>
</evidence>
<proteinExistence type="predicted"/>
<reference evidence="2 3" key="1">
    <citation type="submission" date="2018-07" db="EMBL/GenBank/DDBJ databases">
        <title>High-quality-draft genome sequence of Gaiella occulta.</title>
        <authorList>
            <person name="Severino R."/>
            <person name="Froufe H.J.C."/>
            <person name="Rainey F.A."/>
            <person name="Barroso C."/>
            <person name="Albuquerque L."/>
            <person name="Lobo-Da-Cunha A."/>
            <person name="Da Costa M.S."/>
            <person name="Egas C."/>
        </authorList>
    </citation>
    <scope>NUCLEOTIDE SEQUENCE [LARGE SCALE GENOMIC DNA]</scope>
    <source>
        <strain evidence="2 3">F2-233</strain>
    </source>
</reference>
<dbReference type="Proteomes" id="UP000254134">
    <property type="component" value="Unassembled WGS sequence"/>
</dbReference>
<feature type="coiled-coil region" evidence="1">
    <location>
        <begin position="219"/>
        <end position="246"/>
    </location>
</feature>
<gene>
    <name evidence="2" type="ORF">Gocc_2935</name>
</gene>
<dbReference type="RefSeq" id="WP_147281343.1">
    <property type="nucleotide sequence ID" value="NZ_QQZY01000010.1"/>
</dbReference>
<accession>A0A7M2YTI3</accession>
<keyword evidence="3" id="KW-1185">Reference proteome</keyword>
<evidence type="ECO:0000313" key="2">
    <source>
        <dbReference type="EMBL" id="RDI73335.1"/>
    </source>
</evidence>
<organism evidence="2 3">
    <name type="scientific">Gaiella occulta</name>
    <dbReference type="NCBI Taxonomy" id="1002870"/>
    <lineage>
        <taxon>Bacteria</taxon>
        <taxon>Bacillati</taxon>
        <taxon>Actinomycetota</taxon>
        <taxon>Thermoleophilia</taxon>
        <taxon>Gaiellales</taxon>
        <taxon>Gaiellaceae</taxon>
        <taxon>Gaiella</taxon>
    </lineage>
</organism>
<protein>
    <submittedName>
        <fullName evidence="2">Uncharacterized protein</fullName>
    </submittedName>
</protein>
<comment type="caution">
    <text evidence="2">The sequence shown here is derived from an EMBL/GenBank/DDBJ whole genome shotgun (WGS) entry which is preliminary data.</text>
</comment>
<dbReference type="Gene3D" id="3.90.320.10">
    <property type="match status" value="1"/>
</dbReference>
<sequence length="321" mass="35312">MKTLTGIRPSLWARCVTAAILQGRGEREEELPPETSEWFFRGQVFEEIVMRQVVARHGRDNVERQVVIPIDGIGEGHADGYLIPDRALIEVKSTTAPYPNSDTFSFGCRQLRIYGAYHPEAEQGHLYMLDPNRMKPADIYTVRLADDDREQVEQERQAIVAGVAGGDLEPHGHEYRPCTKPSQARGRMCPFASVCFAGWQPPAARVVSEPAALGAAARLAAVKGAIRSHEQEIKALEEEKRDAEAVLLEVTEPGDNTIGPWSVRRTDVRRSPSFSLKAAEAAGFPVETLAEFMRPGAAYTTFRVGPAEEAGDADVGEEAPF</sequence>
<evidence type="ECO:0000313" key="3">
    <source>
        <dbReference type="Proteomes" id="UP000254134"/>
    </source>
</evidence>
<dbReference type="InterPro" id="IPR011604">
    <property type="entry name" value="PDDEXK-like_dom_sf"/>
</dbReference>
<keyword evidence="1" id="KW-0175">Coiled coil</keyword>
<name>A0A7M2YTI3_9ACTN</name>
<dbReference type="EMBL" id="QQZY01000010">
    <property type="protein sequence ID" value="RDI73335.1"/>
    <property type="molecule type" value="Genomic_DNA"/>
</dbReference>